<reference evidence="4" key="1">
    <citation type="submission" date="2021-01" db="EMBL/GenBank/DDBJ databases">
        <title>Whole genome shotgun sequence of Planotetraspora thailandica NBRC 104271.</title>
        <authorList>
            <person name="Komaki H."/>
            <person name="Tamura T."/>
        </authorList>
    </citation>
    <scope>NUCLEOTIDE SEQUENCE</scope>
    <source>
        <strain evidence="4">NBRC 104271</strain>
    </source>
</reference>
<keyword evidence="2" id="KW-1133">Transmembrane helix</keyword>
<dbReference type="AlphaFoldDB" id="A0A8J3V611"/>
<dbReference type="Pfam" id="PF03816">
    <property type="entry name" value="LytR_cpsA_psr"/>
    <property type="match status" value="1"/>
</dbReference>
<feature type="domain" description="Cell envelope-related transcriptional attenuator" evidence="3">
    <location>
        <begin position="182"/>
        <end position="358"/>
    </location>
</feature>
<accession>A0A8J3V611</accession>
<feature type="transmembrane region" description="Helical" evidence="2">
    <location>
        <begin position="38"/>
        <end position="56"/>
    </location>
</feature>
<dbReference type="Gene3D" id="3.40.630.190">
    <property type="entry name" value="LCP protein"/>
    <property type="match status" value="1"/>
</dbReference>
<proteinExistence type="inferred from homology"/>
<evidence type="ECO:0000256" key="2">
    <source>
        <dbReference type="SAM" id="Phobius"/>
    </source>
</evidence>
<gene>
    <name evidence="4" type="ORF">Pth03_30480</name>
</gene>
<keyword evidence="5" id="KW-1185">Reference proteome</keyword>
<dbReference type="PANTHER" id="PTHR33392:SF6">
    <property type="entry name" value="POLYISOPRENYL-TEICHOIC ACID--PEPTIDOGLYCAN TEICHOIC ACID TRANSFERASE TAGU"/>
    <property type="match status" value="1"/>
</dbReference>
<evidence type="ECO:0000259" key="3">
    <source>
        <dbReference type="Pfam" id="PF03816"/>
    </source>
</evidence>
<keyword evidence="2" id="KW-0812">Transmembrane</keyword>
<comment type="caution">
    <text evidence="4">The sequence shown here is derived from an EMBL/GenBank/DDBJ whole genome shotgun (WGS) entry which is preliminary data.</text>
</comment>
<comment type="similarity">
    <text evidence="1">Belongs to the LytR/CpsA/Psr (LCP) family.</text>
</comment>
<evidence type="ECO:0000313" key="4">
    <source>
        <dbReference type="EMBL" id="GII54659.1"/>
    </source>
</evidence>
<dbReference type="RefSeq" id="WP_239119051.1">
    <property type="nucleotide sequence ID" value="NZ_BOOR01000019.1"/>
</dbReference>
<dbReference type="InterPro" id="IPR050922">
    <property type="entry name" value="LytR/CpsA/Psr_CW_biosynth"/>
</dbReference>
<dbReference type="NCBIfam" id="TIGR00350">
    <property type="entry name" value="lytR_cpsA_psr"/>
    <property type="match status" value="1"/>
</dbReference>
<name>A0A8J3V611_9ACTN</name>
<evidence type="ECO:0000313" key="5">
    <source>
        <dbReference type="Proteomes" id="UP000605992"/>
    </source>
</evidence>
<feature type="transmembrane region" description="Helical" evidence="2">
    <location>
        <begin position="107"/>
        <end position="128"/>
    </location>
</feature>
<sequence length="470" mass="50164">MRSWDVTTRKTTALIGWVALSALVPGLAHLRAGWRRTGFALLGAYAVSAVCVSVVTSSADAGLAGRALAWLTEITVAALAAGICWIFLLVHSFVVLRPGDLPQGAQVVTGVACGTMAVVVAAPFVLVAEYALVSHRTLDAVFAAAPGLPGDPVRPQDPWAGRDRVNVLLLGGDGDPSRVGIRTDSINVASVDVRTGNTVLLGLPRNLEHVRFPPGSPMAARFPYGFSLPESKPGWREDLLYSVWQYADNHPELFGGRTHMGAQTLKDTVGHILGLRVDWYAMVNIWGFAKIVDTLGGLVLTVERDITFGSHDEGTVSAGTRRLNGEDALWYARSRTLSDDYDRMRRQRCVFGALLRQADPATVLAHFGTMADVTRDIVSTDIPRPMLEHLVPLAWKVKQAGVTTLQFTPPLISTVSPDWDRIRTLTAEALRDSAMPAHLHAAATPTPAAPAGTLAGAPVGTPITTGCGIA</sequence>
<dbReference type="Proteomes" id="UP000605992">
    <property type="component" value="Unassembled WGS sequence"/>
</dbReference>
<feature type="transmembrane region" description="Helical" evidence="2">
    <location>
        <begin position="68"/>
        <end position="95"/>
    </location>
</feature>
<protein>
    <recommendedName>
        <fullName evidence="3">Cell envelope-related transcriptional attenuator domain-containing protein</fullName>
    </recommendedName>
</protein>
<evidence type="ECO:0000256" key="1">
    <source>
        <dbReference type="ARBA" id="ARBA00006068"/>
    </source>
</evidence>
<organism evidence="4 5">
    <name type="scientific">Planotetraspora thailandica</name>
    <dbReference type="NCBI Taxonomy" id="487172"/>
    <lineage>
        <taxon>Bacteria</taxon>
        <taxon>Bacillati</taxon>
        <taxon>Actinomycetota</taxon>
        <taxon>Actinomycetes</taxon>
        <taxon>Streptosporangiales</taxon>
        <taxon>Streptosporangiaceae</taxon>
        <taxon>Planotetraspora</taxon>
    </lineage>
</organism>
<dbReference type="InterPro" id="IPR004474">
    <property type="entry name" value="LytR_CpsA_psr"/>
</dbReference>
<keyword evidence="2" id="KW-0472">Membrane</keyword>
<dbReference type="EMBL" id="BOOR01000019">
    <property type="protein sequence ID" value="GII54659.1"/>
    <property type="molecule type" value="Genomic_DNA"/>
</dbReference>
<dbReference type="PANTHER" id="PTHR33392">
    <property type="entry name" value="POLYISOPRENYL-TEICHOIC ACID--PEPTIDOGLYCAN TEICHOIC ACID TRANSFERASE TAGU"/>
    <property type="match status" value="1"/>
</dbReference>